<organism evidence="1 2">
    <name type="scientific">Spirosoma endophyticum</name>
    <dbReference type="NCBI Taxonomy" id="662367"/>
    <lineage>
        <taxon>Bacteria</taxon>
        <taxon>Pseudomonadati</taxon>
        <taxon>Bacteroidota</taxon>
        <taxon>Cytophagia</taxon>
        <taxon>Cytophagales</taxon>
        <taxon>Cytophagaceae</taxon>
        <taxon>Spirosoma</taxon>
    </lineage>
</organism>
<accession>A0A1I1MWS6</accession>
<gene>
    <name evidence="1" type="ORF">SAMN05216167_102749</name>
</gene>
<dbReference type="EMBL" id="FOLQ01000002">
    <property type="protein sequence ID" value="SFC89847.1"/>
    <property type="molecule type" value="Genomic_DNA"/>
</dbReference>
<evidence type="ECO:0000313" key="2">
    <source>
        <dbReference type="Proteomes" id="UP000198598"/>
    </source>
</evidence>
<protein>
    <submittedName>
        <fullName evidence="1">Uncharacterized protein</fullName>
    </submittedName>
</protein>
<proteinExistence type="predicted"/>
<dbReference type="AlphaFoldDB" id="A0A1I1MWS6"/>
<sequence>MESYVQQMIRDREEFIAQAFRKNITTTNRIIELNKRLVLLSEKVRKL</sequence>
<keyword evidence="2" id="KW-1185">Reference proteome</keyword>
<dbReference type="Proteomes" id="UP000198598">
    <property type="component" value="Unassembled WGS sequence"/>
</dbReference>
<evidence type="ECO:0000313" key="1">
    <source>
        <dbReference type="EMBL" id="SFC89847.1"/>
    </source>
</evidence>
<name>A0A1I1MWS6_9BACT</name>
<reference evidence="1 2" key="1">
    <citation type="submission" date="2016-10" db="EMBL/GenBank/DDBJ databases">
        <authorList>
            <person name="de Groot N.N."/>
        </authorList>
    </citation>
    <scope>NUCLEOTIDE SEQUENCE [LARGE SCALE GENOMIC DNA]</scope>
    <source>
        <strain evidence="1 2">DSM 26130</strain>
    </source>
</reference>